<reference evidence="1" key="1">
    <citation type="journal article" date="2019" name="Sci. Rep.">
        <title>Draft genome of Tanacetum cinerariifolium, the natural source of mosquito coil.</title>
        <authorList>
            <person name="Yamashiro T."/>
            <person name="Shiraishi A."/>
            <person name="Satake H."/>
            <person name="Nakayama K."/>
        </authorList>
    </citation>
    <scope>NUCLEOTIDE SEQUENCE</scope>
</reference>
<proteinExistence type="predicted"/>
<protein>
    <submittedName>
        <fullName evidence="1">Uncharacterized protein</fullName>
    </submittedName>
</protein>
<organism evidence="1">
    <name type="scientific">Tanacetum cinerariifolium</name>
    <name type="common">Dalmatian daisy</name>
    <name type="synonym">Chrysanthemum cinerariifolium</name>
    <dbReference type="NCBI Taxonomy" id="118510"/>
    <lineage>
        <taxon>Eukaryota</taxon>
        <taxon>Viridiplantae</taxon>
        <taxon>Streptophyta</taxon>
        <taxon>Embryophyta</taxon>
        <taxon>Tracheophyta</taxon>
        <taxon>Spermatophyta</taxon>
        <taxon>Magnoliopsida</taxon>
        <taxon>eudicotyledons</taxon>
        <taxon>Gunneridae</taxon>
        <taxon>Pentapetalae</taxon>
        <taxon>asterids</taxon>
        <taxon>campanulids</taxon>
        <taxon>Asterales</taxon>
        <taxon>Asteraceae</taxon>
        <taxon>Asteroideae</taxon>
        <taxon>Anthemideae</taxon>
        <taxon>Anthemidinae</taxon>
        <taxon>Tanacetum</taxon>
    </lineage>
</organism>
<name>A0A699TF65_TANCI</name>
<accession>A0A699TF65</accession>
<dbReference type="AlphaFoldDB" id="A0A699TF65"/>
<feature type="non-terminal residue" evidence="1">
    <location>
        <position position="1"/>
    </location>
</feature>
<comment type="caution">
    <text evidence="1">The sequence shown here is derived from an EMBL/GenBank/DDBJ whole genome shotgun (WGS) entry which is preliminary data.</text>
</comment>
<sequence length="145" mass="17083">QWELSPGSGNALCILFPTYAIQRNKFRAPIYRPKPARYLNCSDPLDWFLTLQEVLNPFRKIYVWKKVVSFFGSLSVALQHVDWKPDYTGCFNKKEDSDGQWHAEIRLIDPYGNIYDQGFVTKKTTRKLSKYHKLSEIMSPNWFQV</sequence>
<evidence type="ECO:0000313" key="1">
    <source>
        <dbReference type="EMBL" id="GFD09192.1"/>
    </source>
</evidence>
<dbReference type="EMBL" id="BKCJ011243724">
    <property type="protein sequence ID" value="GFD09192.1"/>
    <property type="molecule type" value="Genomic_DNA"/>
</dbReference>
<gene>
    <name evidence="1" type="ORF">Tci_881161</name>
</gene>